<feature type="domain" description="Fe/B12 periplasmic-binding" evidence="2">
    <location>
        <begin position="43"/>
        <end position="316"/>
    </location>
</feature>
<dbReference type="InterPro" id="IPR002491">
    <property type="entry name" value="ABC_transptr_periplasmic_BD"/>
</dbReference>
<dbReference type="InterPro" id="IPR050902">
    <property type="entry name" value="ABC_Transporter_SBP"/>
</dbReference>
<feature type="chain" id="PRO_5019552181" evidence="1">
    <location>
        <begin position="23"/>
        <end position="349"/>
    </location>
</feature>
<name>A0A419W4N4_9BACT</name>
<reference evidence="3 4" key="1">
    <citation type="submission" date="2018-09" db="EMBL/GenBank/DDBJ databases">
        <title>Genomic Encyclopedia of Archaeal and Bacterial Type Strains, Phase II (KMG-II): from individual species to whole genera.</title>
        <authorList>
            <person name="Goeker M."/>
        </authorList>
    </citation>
    <scope>NUCLEOTIDE SEQUENCE [LARGE SCALE GENOMIC DNA]</scope>
    <source>
        <strain evidence="3 4">DSM 27148</strain>
    </source>
</reference>
<evidence type="ECO:0000313" key="3">
    <source>
        <dbReference type="EMBL" id="RKD90396.1"/>
    </source>
</evidence>
<evidence type="ECO:0000313" key="4">
    <source>
        <dbReference type="Proteomes" id="UP000283387"/>
    </source>
</evidence>
<feature type="signal peptide" evidence="1">
    <location>
        <begin position="1"/>
        <end position="22"/>
    </location>
</feature>
<dbReference type="Proteomes" id="UP000283387">
    <property type="component" value="Unassembled WGS sequence"/>
</dbReference>
<dbReference type="PROSITE" id="PS50983">
    <property type="entry name" value="FE_B12_PBP"/>
    <property type="match status" value="1"/>
</dbReference>
<evidence type="ECO:0000259" key="2">
    <source>
        <dbReference type="PROSITE" id="PS50983"/>
    </source>
</evidence>
<gene>
    <name evidence="3" type="ORF">BC643_0734</name>
</gene>
<dbReference type="PANTHER" id="PTHR30535:SF34">
    <property type="entry name" value="MOLYBDATE-BINDING PROTEIN MOLA"/>
    <property type="match status" value="1"/>
</dbReference>
<dbReference type="PANTHER" id="PTHR30535">
    <property type="entry name" value="VITAMIN B12-BINDING PROTEIN"/>
    <property type="match status" value="1"/>
</dbReference>
<dbReference type="SUPFAM" id="SSF53807">
    <property type="entry name" value="Helical backbone' metal receptor"/>
    <property type="match status" value="1"/>
</dbReference>
<dbReference type="Gene3D" id="1.20.58.2180">
    <property type="match status" value="1"/>
</dbReference>
<comment type="caution">
    <text evidence="3">The sequence shown here is derived from an EMBL/GenBank/DDBJ whole genome shotgun (WGS) entry which is preliminary data.</text>
</comment>
<accession>A0A419W4N4</accession>
<organism evidence="3 4">
    <name type="scientific">Mangrovibacterium diazotrophicum</name>
    <dbReference type="NCBI Taxonomy" id="1261403"/>
    <lineage>
        <taxon>Bacteria</taxon>
        <taxon>Pseudomonadati</taxon>
        <taxon>Bacteroidota</taxon>
        <taxon>Bacteroidia</taxon>
        <taxon>Marinilabiliales</taxon>
        <taxon>Prolixibacteraceae</taxon>
        <taxon>Mangrovibacterium</taxon>
    </lineage>
</organism>
<protein>
    <submittedName>
        <fullName evidence="3">Iron complex transport system substrate-binding protein</fullName>
    </submittedName>
</protein>
<dbReference type="AlphaFoldDB" id="A0A419W4N4"/>
<evidence type="ECO:0000256" key="1">
    <source>
        <dbReference type="SAM" id="SignalP"/>
    </source>
</evidence>
<keyword evidence="4" id="KW-1185">Reference proteome</keyword>
<dbReference type="Gene3D" id="3.40.50.1980">
    <property type="entry name" value="Nitrogenase molybdenum iron protein domain"/>
    <property type="match status" value="2"/>
</dbReference>
<dbReference type="EMBL" id="RAPN01000001">
    <property type="protein sequence ID" value="RKD90396.1"/>
    <property type="molecule type" value="Genomic_DNA"/>
</dbReference>
<proteinExistence type="predicted"/>
<keyword evidence="1" id="KW-0732">Signal</keyword>
<dbReference type="Pfam" id="PF01497">
    <property type="entry name" value="Peripla_BP_2"/>
    <property type="match status" value="1"/>
</dbReference>
<sequence length="349" mass="39471">MNRLSQLLWALLLFCSALQVQAAGSRIVTDMQGRAVEVPENVESVFTDRFASLIVFALDPDLLCNYTFPVGELAKQYISPAYMSGKVYSRNSDEEILKQKPDVIILGNMTGSDDPDELQERLKIPVLMINFRLNDYPRTFQFLGELLHREEKASPILQFLDDYIVSLNRKFSKIPEDKKPRVYYAEGMKGLNTEPSNSFHSQVIDYLGATNVADIQLGGMHGMTPVSMEQVMNWNPDVILVWSGMPAGMTMGGKKSTDSNTMTHIRTNPLWSGISAVNQSQLYQIPALPFGWFDRPPSSNCIAGVLWTARVLYPEQLDFDVDQALLEYFQLFYHVELSKQQLTHLLKGN</sequence>
<dbReference type="RefSeq" id="WP_170154443.1">
    <property type="nucleotide sequence ID" value="NZ_RAPN01000001.1"/>
</dbReference>